<evidence type="ECO:0000256" key="3">
    <source>
        <dbReference type="ARBA" id="ARBA00022525"/>
    </source>
</evidence>
<protein>
    <recommendedName>
        <fullName evidence="7">TGF-beta family profile domain-containing protein</fullName>
    </recommendedName>
</protein>
<dbReference type="AlphaFoldDB" id="A0A8W8NAU4"/>
<evidence type="ECO:0000256" key="2">
    <source>
        <dbReference type="ARBA" id="ARBA00006656"/>
    </source>
</evidence>
<dbReference type="Proteomes" id="UP000005408">
    <property type="component" value="Unassembled WGS sequence"/>
</dbReference>
<keyword evidence="9" id="KW-1185">Reference proteome</keyword>
<dbReference type="CDD" id="cd13756">
    <property type="entry name" value="TGF_beta_BMPs_GDFs"/>
    <property type="match status" value="1"/>
</dbReference>
<proteinExistence type="inferred from homology"/>
<keyword evidence="4 6" id="KW-0339">Growth factor</keyword>
<dbReference type="SMART" id="SM00204">
    <property type="entry name" value="TGFB"/>
    <property type="match status" value="1"/>
</dbReference>
<dbReference type="InterPro" id="IPR029034">
    <property type="entry name" value="Cystine-knot_cytokine"/>
</dbReference>
<sequence>MVTEPFVIIFQWINSKLCLAMDPWNSAQDVHWYRYTFLGRDGSVNGVIHNIDTCTVTLFNISVDEMLNMGNSFTKDLPLSMQRLLDKFMESVDAINSDENSDISFHSLENVNGGYELDIREILADHDVTGVDLIMTSSTPSSCRFVWVENDIKLDGRRINEYVFFNIDHLLAMEHSSMLSTIRIVPSSDCFRQHEPTYSFFVIYRNLTKDKVYNELDNMGISRFKRDTEKMDPRNDTCNVVPWTVDFAELGWDKFISFPLTYNANACEGKCAQSRNCVSAMNKPINMLKNYEILRRLYAYCPDVSLLDHSCCRPSKYGSQGIVFRGASGSLFFIVVSQMRVLECSSN</sequence>
<evidence type="ECO:0000256" key="4">
    <source>
        <dbReference type="ARBA" id="ARBA00023030"/>
    </source>
</evidence>
<evidence type="ECO:0000313" key="9">
    <source>
        <dbReference type="Proteomes" id="UP000005408"/>
    </source>
</evidence>
<evidence type="ECO:0000256" key="5">
    <source>
        <dbReference type="ARBA" id="ARBA00023157"/>
    </source>
</evidence>
<dbReference type="PROSITE" id="PS51362">
    <property type="entry name" value="TGF_BETA_2"/>
    <property type="match status" value="1"/>
</dbReference>
<dbReference type="PROSITE" id="PS00250">
    <property type="entry name" value="TGF_BETA_1"/>
    <property type="match status" value="1"/>
</dbReference>
<keyword evidence="3" id="KW-0964">Secreted</keyword>
<evidence type="ECO:0000256" key="6">
    <source>
        <dbReference type="RuleBase" id="RU000354"/>
    </source>
</evidence>
<reference evidence="8" key="1">
    <citation type="submission" date="2022-08" db="UniProtKB">
        <authorList>
            <consortium name="EnsemblMetazoa"/>
        </authorList>
    </citation>
    <scope>IDENTIFICATION</scope>
    <source>
        <strain evidence="8">05x7-T-G4-1.051#20</strain>
    </source>
</reference>
<dbReference type="Gene3D" id="2.10.90.10">
    <property type="entry name" value="Cystine-knot cytokines"/>
    <property type="match status" value="1"/>
</dbReference>
<dbReference type="InterPro" id="IPR001839">
    <property type="entry name" value="TGF-b_C"/>
</dbReference>
<comment type="similarity">
    <text evidence="2 6">Belongs to the TGF-beta family.</text>
</comment>
<feature type="domain" description="TGF-beta family profile" evidence="7">
    <location>
        <begin position="223"/>
        <end position="347"/>
    </location>
</feature>
<dbReference type="InterPro" id="IPR015615">
    <property type="entry name" value="TGF-beta-rel"/>
</dbReference>
<dbReference type="GO" id="GO:0005615">
    <property type="term" value="C:extracellular space"/>
    <property type="evidence" value="ECO:0007669"/>
    <property type="project" value="TreeGrafter"/>
</dbReference>
<dbReference type="InterPro" id="IPR017948">
    <property type="entry name" value="TGFb_CS"/>
</dbReference>
<dbReference type="GO" id="GO:0008083">
    <property type="term" value="F:growth factor activity"/>
    <property type="evidence" value="ECO:0007669"/>
    <property type="project" value="UniProtKB-KW"/>
</dbReference>
<dbReference type="Pfam" id="PF00019">
    <property type="entry name" value="TGF_beta"/>
    <property type="match status" value="1"/>
</dbReference>
<comment type="subcellular location">
    <subcellularLocation>
        <location evidence="1">Secreted</location>
    </subcellularLocation>
</comment>
<evidence type="ECO:0000259" key="7">
    <source>
        <dbReference type="PROSITE" id="PS51362"/>
    </source>
</evidence>
<evidence type="ECO:0000256" key="1">
    <source>
        <dbReference type="ARBA" id="ARBA00004613"/>
    </source>
</evidence>
<dbReference type="GO" id="GO:0005125">
    <property type="term" value="F:cytokine activity"/>
    <property type="evidence" value="ECO:0007669"/>
    <property type="project" value="TreeGrafter"/>
</dbReference>
<accession>A0A8W8NAU4</accession>
<keyword evidence="5" id="KW-1015">Disulfide bond</keyword>
<evidence type="ECO:0000313" key="8">
    <source>
        <dbReference type="EnsemblMetazoa" id="G539.1:cds"/>
    </source>
</evidence>
<organism evidence="8 9">
    <name type="scientific">Magallana gigas</name>
    <name type="common">Pacific oyster</name>
    <name type="synonym">Crassostrea gigas</name>
    <dbReference type="NCBI Taxonomy" id="29159"/>
    <lineage>
        <taxon>Eukaryota</taxon>
        <taxon>Metazoa</taxon>
        <taxon>Spiralia</taxon>
        <taxon>Lophotrochozoa</taxon>
        <taxon>Mollusca</taxon>
        <taxon>Bivalvia</taxon>
        <taxon>Autobranchia</taxon>
        <taxon>Pteriomorphia</taxon>
        <taxon>Ostreida</taxon>
        <taxon>Ostreoidea</taxon>
        <taxon>Ostreidae</taxon>
        <taxon>Magallana</taxon>
    </lineage>
</organism>
<dbReference type="EnsemblMetazoa" id="G539.1">
    <property type="protein sequence ID" value="G539.1:cds"/>
    <property type="gene ID" value="G539"/>
</dbReference>
<dbReference type="SUPFAM" id="SSF57501">
    <property type="entry name" value="Cystine-knot cytokines"/>
    <property type="match status" value="1"/>
</dbReference>
<name>A0A8W8NAU4_MAGGI</name>
<dbReference type="PANTHER" id="PTHR11848">
    <property type="entry name" value="TGF-BETA FAMILY"/>
    <property type="match status" value="1"/>
</dbReference>